<protein>
    <submittedName>
        <fullName evidence="4">4'-phosphopantetheinyl transferase superfamily protein</fullName>
    </submittedName>
</protein>
<dbReference type="SUPFAM" id="SSF56214">
    <property type="entry name" value="4'-phosphopantetheinyl transferase"/>
    <property type="match status" value="2"/>
</dbReference>
<dbReference type="Proteomes" id="UP001440599">
    <property type="component" value="Unassembled WGS sequence"/>
</dbReference>
<dbReference type="InterPro" id="IPR008278">
    <property type="entry name" value="4-PPantetheinyl_Trfase_dom"/>
</dbReference>
<comment type="similarity">
    <text evidence="1">Belongs to the P-Pant transferase superfamily. Gsp/Sfp/HetI/AcpT family.</text>
</comment>
<keyword evidence="5" id="KW-1185">Reference proteome</keyword>
<sequence length="174" mass="19006">MVLWMAEGDAHALLGTLLEREYGLAERPSLARDENGKPFFPDRPDLCFNLSHSGGLALCGVGAAPLGVDLERVRPRRAGLENFVFSPAERAWFQQLGGDWGGFYTLWTLKEAKVKCLGTGLRQAPRTISVPLLRPGEEGVWEGLAFRAYAGDGWRAALCTRAPGPLPEDIVKIS</sequence>
<dbReference type="RefSeq" id="WP_349140427.1">
    <property type="nucleotide sequence ID" value="NZ_JBBMFT010000005.1"/>
</dbReference>
<evidence type="ECO:0000256" key="2">
    <source>
        <dbReference type="ARBA" id="ARBA00022679"/>
    </source>
</evidence>
<dbReference type="Gene3D" id="3.90.470.20">
    <property type="entry name" value="4'-phosphopantetheinyl transferase domain"/>
    <property type="match status" value="1"/>
</dbReference>
<keyword evidence="2 4" id="KW-0808">Transferase</keyword>
<gene>
    <name evidence="4" type="ORF">WMO45_09405</name>
</gene>
<dbReference type="InterPro" id="IPR037143">
    <property type="entry name" value="4-PPantetheinyl_Trfase_dom_sf"/>
</dbReference>
<feature type="domain" description="4'-phosphopantetheinyl transferase" evidence="3">
    <location>
        <begin position="65"/>
        <end position="134"/>
    </location>
</feature>
<evidence type="ECO:0000259" key="3">
    <source>
        <dbReference type="Pfam" id="PF01648"/>
    </source>
</evidence>
<dbReference type="EMBL" id="JBBMFT010000005">
    <property type="protein sequence ID" value="MEQ2456738.1"/>
    <property type="molecule type" value="Genomic_DNA"/>
</dbReference>
<evidence type="ECO:0000256" key="1">
    <source>
        <dbReference type="ARBA" id="ARBA00010990"/>
    </source>
</evidence>
<evidence type="ECO:0000313" key="4">
    <source>
        <dbReference type="EMBL" id="MEQ2456738.1"/>
    </source>
</evidence>
<name>A0ABV1EQ61_9FIRM</name>
<accession>A0ABV1EQ61</accession>
<proteinExistence type="inferred from homology"/>
<evidence type="ECO:0000313" key="5">
    <source>
        <dbReference type="Proteomes" id="UP001440599"/>
    </source>
</evidence>
<comment type="caution">
    <text evidence="4">The sequence shown here is derived from an EMBL/GenBank/DDBJ whole genome shotgun (WGS) entry which is preliminary data.</text>
</comment>
<dbReference type="PANTHER" id="PTHR12215:SF10">
    <property type="entry name" value="L-AMINOADIPATE-SEMIALDEHYDE DEHYDROGENASE-PHOSPHOPANTETHEINYL TRANSFERASE"/>
    <property type="match status" value="1"/>
</dbReference>
<dbReference type="Pfam" id="PF01648">
    <property type="entry name" value="ACPS"/>
    <property type="match status" value="1"/>
</dbReference>
<organism evidence="4 5">
    <name type="scientific">Flavonifractor hominis</name>
    <dbReference type="NCBI Taxonomy" id="3133178"/>
    <lineage>
        <taxon>Bacteria</taxon>
        <taxon>Bacillati</taxon>
        <taxon>Bacillota</taxon>
        <taxon>Clostridia</taxon>
        <taxon>Eubacteriales</taxon>
        <taxon>Oscillospiraceae</taxon>
        <taxon>Flavonifractor</taxon>
    </lineage>
</organism>
<dbReference type="PANTHER" id="PTHR12215">
    <property type="entry name" value="PHOSPHOPANTETHEINE TRANSFERASE"/>
    <property type="match status" value="1"/>
</dbReference>
<reference evidence="4 5" key="1">
    <citation type="submission" date="2024-03" db="EMBL/GenBank/DDBJ databases">
        <title>Human intestinal bacterial collection.</title>
        <authorList>
            <person name="Pauvert C."/>
            <person name="Hitch T.C.A."/>
            <person name="Clavel T."/>
        </authorList>
    </citation>
    <scope>NUCLEOTIDE SEQUENCE [LARGE SCALE GENOMIC DNA]</scope>
    <source>
        <strain evidence="4 5">CLA-AP-H34</strain>
    </source>
</reference>
<dbReference type="InterPro" id="IPR050559">
    <property type="entry name" value="P-Pant_transferase_sf"/>
</dbReference>
<dbReference type="GO" id="GO:0016740">
    <property type="term" value="F:transferase activity"/>
    <property type="evidence" value="ECO:0007669"/>
    <property type="project" value="UniProtKB-KW"/>
</dbReference>